<dbReference type="InterPro" id="IPR019734">
    <property type="entry name" value="TPR_rpt"/>
</dbReference>
<gene>
    <name evidence="4" type="ORF">EDB92DRAFT_1177704</name>
</gene>
<evidence type="ECO:0000259" key="3">
    <source>
        <dbReference type="Pfam" id="PF12937"/>
    </source>
</evidence>
<keyword evidence="1" id="KW-0677">Repeat</keyword>
<dbReference type="Pfam" id="PF12937">
    <property type="entry name" value="F-box-like"/>
    <property type="match status" value="1"/>
</dbReference>
<name>A0AAD4QGX7_9AGAM</name>
<feature type="domain" description="F-box" evidence="3">
    <location>
        <begin position="136"/>
        <end position="178"/>
    </location>
</feature>
<comment type="caution">
    <text evidence="4">The sequence shown here is derived from an EMBL/GenBank/DDBJ whole genome shotgun (WGS) entry which is preliminary data.</text>
</comment>
<dbReference type="Gene3D" id="1.25.40.10">
    <property type="entry name" value="Tetratricopeptide repeat domain"/>
    <property type="match status" value="1"/>
</dbReference>
<dbReference type="InterPro" id="IPR036047">
    <property type="entry name" value="F-box-like_dom_sf"/>
</dbReference>
<dbReference type="Gene3D" id="3.80.10.10">
    <property type="entry name" value="Ribonuclease Inhibitor"/>
    <property type="match status" value="1"/>
</dbReference>
<evidence type="ECO:0000313" key="4">
    <source>
        <dbReference type="EMBL" id="KAH8998508.1"/>
    </source>
</evidence>
<dbReference type="EMBL" id="JAKELL010000005">
    <property type="protein sequence ID" value="KAH8998508.1"/>
    <property type="molecule type" value="Genomic_DNA"/>
</dbReference>
<dbReference type="Gene3D" id="1.20.1280.50">
    <property type="match status" value="1"/>
</dbReference>
<keyword evidence="5" id="KW-1185">Reference proteome</keyword>
<evidence type="ECO:0000313" key="5">
    <source>
        <dbReference type="Proteomes" id="UP001201163"/>
    </source>
</evidence>
<keyword evidence="2" id="KW-0802">TPR repeat</keyword>
<dbReference type="SMART" id="SM00028">
    <property type="entry name" value="TPR"/>
    <property type="match status" value="3"/>
</dbReference>
<dbReference type="InterPro" id="IPR032675">
    <property type="entry name" value="LRR_dom_sf"/>
</dbReference>
<organism evidence="4 5">
    <name type="scientific">Lactarius akahatsu</name>
    <dbReference type="NCBI Taxonomy" id="416441"/>
    <lineage>
        <taxon>Eukaryota</taxon>
        <taxon>Fungi</taxon>
        <taxon>Dikarya</taxon>
        <taxon>Basidiomycota</taxon>
        <taxon>Agaricomycotina</taxon>
        <taxon>Agaricomycetes</taxon>
        <taxon>Russulales</taxon>
        <taxon>Russulaceae</taxon>
        <taxon>Lactarius</taxon>
    </lineage>
</organism>
<reference evidence="4" key="1">
    <citation type="submission" date="2022-01" db="EMBL/GenBank/DDBJ databases">
        <title>Comparative genomics reveals a dynamic genome evolution in the ectomycorrhizal milk-cap (Lactarius) mushrooms.</title>
        <authorList>
            <consortium name="DOE Joint Genome Institute"/>
            <person name="Lebreton A."/>
            <person name="Tang N."/>
            <person name="Kuo A."/>
            <person name="LaButti K."/>
            <person name="Drula E."/>
            <person name="Barry K."/>
            <person name="Clum A."/>
            <person name="Lipzen A."/>
            <person name="Mousain D."/>
            <person name="Ng V."/>
            <person name="Wang R."/>
            <person name="Wang X."/>
            <person name="Dai Y."/>
            <person name="Henrissat B."/>
            <person name="Grigoriev I.V."/>
            <person name="Guerin-Laguette A."/>
            <person name="Yu F."/>
            <person name="Martin F.M."/>
        </authorList>
    </citation>
    <scope>NUCLEOTIDE SEQUENCE</scope>
    <source>
        <strain evidence="4">QP</strain>
    </source>
</reference>
<dbReference type="SUPFAM" id="SSF48452">
    <property type="entry name" value="TPR-like"/>
    <property type="match status" value="1"/>
</dbReference>
<evidence type="ECO:0000256" key="2">
    <source>
        <dbReference type="ARBA" id="ARBA00022803"/>
    </source>
</evidence>
<dbReference type="SUPFAM" id="SSF81383">
    <property type="entry name" value="F-box domain"/>
    <property type="match status" value="1"/>
</dbReference>
<protein>
    <recommendedName>
        <fullName evidence="3">F-box domain-containing protein</fullName>
    </recommendedName>
</protein>
<dbReference type="InterPro" id="IPR001810">
    <property type="entry name" value="F-box_dom"/>
</dbReference>
<dbReference type="AlphaFoldDB" id="A0AAD4QGX7"/>
<accession>A0AAD4QGX7</accession>
<dbReference type="PANTHER" id="PTHR22904:SF523">
    <property type="entry name" value="STRESS-INDUCED-PHOSPHOPROTEIN 1"/>
    <property type="match status" value="1"/>
</dbReference>
<evidence type="ECO:0000256" key="1">
    <source>
        <dbReference type="ARBA" id="ARBA00022737"/>
    </source>
</evidence>
<dbReference type="PANTHER" id="PTHR22904">
    <property type="entry name" value="TPR REPEAT CONTAINING PROTEIN"/>
    <property type="match status" value="1"/>
</dbReference>
<proteinExistence type="predicted"/>
<dbReference type="InterPro" id="IPR011990">
    <property type="entry name" value="TPR-like_helical_dom_sf"/>
</dbReference>
<dbReference type="Proteomes" id="UP001201163">
    <property type="component" value="Unassembled WGS sequence"/>
</dbReference>
<dbReference type="SUPFAM" id="SSF52047">
    <property type="entry name" value="RNI-like"/>
    <property type="match status" value="1"/>
</dbReference>
<sequence length="578" mass="65595">MSSAPGWKKFLAKGIEHFRCQDIEKALESFDQAISLANDTSYILYDSRASAYERQNRLKDALRDAKKTIDIAPNQWHGYFRSARLFAALGQTSAALRMCSLALERLGDVSKHETRRRELTDLREHLEAQTKCPVSGIPVELLLTIFILSGNPVVISHVCRRWREIALSQPTLWRSLVLAAPAKKAPLKVQEWHKRSRGRIEELIIRKSLAVIFSSSHPDDRTMYADLLDTLRHLDLTQLKESHMEDMDVETFFFDLCDGTRYVHQHLEILSMSCTLPYDAMIFGCQYELPWENLRAFSIFNGGCDWAQLSTSMRRLTSFEYKMERSISVFEQFREFLQANPGLEKLVIESGLYHPHFHPEAPDTLTLAHLRHLELTGHVPFRIERGKFSLPSLQILRMTKLKNAEFILAELVEDKGTSFEELVEFTARGCSLGWRILTSALIQAPKLVILNCTGNAVNVVAESLAKPCVAFLKDPTSEDPTLIPTELPILCPALSVLDLSQSADLKTGPVMRIVKERIALAASQDGGCQLPGQDGNRGVSCIQALSVDECPHIEADMLPWFRKNVPKFSCRYELRRKR</sequence>
<dbReference type="GO" id="GO:0051879">
    <property type="term" value="F:Hsp90 protein binding"/>
    <property type="evidence" value="ECO:0007669"/>
    <property type="project" value="TreeGrafter"/>
</dbReference>